<evidence type="ECO:0000313" key="2">
    <source>
        <dbReference type="Proteomes" id="UP000299102"/>
    </source>
</evidence>
<gene>
    <name evidence="1" type="ORF">EVAR_66029_1</name>
</gene>
<dbReference type="AlphaFoldDB" id="A0A4C1Z832"/>
<accession>A0A4C1Z832</accession>
<comment type="caution">
    <text evidence="1">The sequence shown here is derived from an EMBL/GenBank/DDBJ whole genome shotgun (WGS) entry which is preliminary data.</text>
</comment>
<evidence type="ECO:0000313" key="1">
    <source>
        <dbReference type="EMBL" id="GBP83293.1"/>
    </source>
</evidence>
<name>A0A4C1Z832_EUMVA</name>
<protein>
    <submittedName>
        <fullName evidence="1">Uncharacterized protein</fullName>
    </submittedName>
</protein>
<reference evidence="1 2" key="1">
    <citation type="journal article" date="2019" name="Commun. Biol.">
        <title>The bagworm genome reveals a unique fibroin gene that provides high tensile strength.</title>
        <authorList>
            <person name="Kono N."/>
            <person name="Nakamura H."/>
            <person name="Ohtoshi R."/>
            <person name="Tomita M."/>
            <person name="Numata K."/>
            <person name="Arakawa K."/>
        </authorList>
    </citation>
    <scope>NUCLEOTIDE SEQUENCE [LARGE SCALE GENOMIC DNA]</scope>
</reference>
<proteinExistence type="predicted"/>
<organism evidence="1 2">
    <name type="scientific">Eumeta variegata</name>
    <name type="common">Bagworm moth</name>
    <name type="synonym">Eumeta japonica</name>
    <dbReference type="NCBI Taxonomy" id="151549"/>
    <lineage>
        <taxon>Eukaryota</taxon>
        <taxon>Metazoa</taxon>
        <taxon>Ecdysozoa</taxon>
        <taxon>Arthropoda</taxon>
        <taxon>Hexapoda</taxon>
        <taxon>Insecta</taxon>
        <taxon>Pterygota</taxon>
        <taxon>Neoptera</taxon>
        <taxon>Endopterygota</taxon>
        <taxon>Lepidoptera</taxon>
        <taxon>Glossata</taxon>
        <taxon>Ditrysia</taxon>
        <taxon>Tineoidea</taxon>
        <taxon>Psychidae</taxon>
        <taxon>Oiketicinae</taxon>
        <taxon>Eumeta</taxon>
    </lineage>
</organism>
<keyword evidence="2" id="KW-1185">Reference proteome</keyword>
<sequence length="84" mass="9045">MCLAKSVGTAIRRRQSAVERAAARRPRLCRSMPAARPPLCGGCSAGHGRRRLYVSRQFVVAPAIPATQLNSGARGTLGSYMNFE</sequence>
<dbReference type="Proteomes" id="UP000299102">
    <property type="component" value="Unassembled WGS sequence"/>
</dbReference>
<dbReference type="EMBL" id="BGZK01001613">
    <property type="protein sequence ID" value="GBP83293.1"/>
    <property type="molecule type" value="Genomic_DNA"/>
</dbReference>